<gene>
    <name evidence="7" type="ORF">LITE_LOCUS48468</name>
</gene>
<dbReference type="SMART" id="SM00255">
    <property type="entry name" value="TIR"/>
    <property type="match status" value="1"/>
</dbReference>
<feature type="compositionally biased region" description="Low complexity" evidence="5">
    <location>
        <begin position="1172"/>
        <end position="1183"/>
    </location>
</feature>
<keyword evidence="8" id="KW-1185">Reference proteome</keyword>
<keyword evidence="2" id="KW-0677">Repeat</keyword>
<dbReference type="SUPFAM" id="SSF52540">
    <property type="entry name" value="P-loop containing nucleoside triphosphate hydrolases"/>
    <property type="match status" value="1"/>
</dbReference>
<dbReference type="PANTHER" id="PTHR11017">
    <property type="entry name" value="LEUCINE-RICH REPEAT-CONTAINING PROTEIN"/>
    <property type="match status" value="1"/>
</dbReference>
<dbReference type="InterPro" id="IPR036390">
    <property type="entry name" value="WH_DNA-bd_sf"/>
</dbReference>
<dbReference type="Gene3D" id="3.40.50.10140">
    <property type="entry name" value="Toll/interleukin-1 receptor homology (TIR) domain"/>
    <property type="match status" value="1"/>
</dbReference>
<dbReference type="InterPro" id="IPR058192">
    <property type="entry name" value="WHD_ROQ1-like"/>
</dbReference>
<dbReference type="PROSITE" id="PS50104">
    <property type="entry name" value="TIR"/>
    <property type="match status" value="1"/>
</dbReference>
<dbReference type="SMART" id="SM00367">
    <property type="entry name" value="LRR_CC"/>
    <property type="match status" value="2"/>
</dbReference>
<dbReference type="InterPro" id="IPR002182">
    <property type="entry name" value="NB-ARC"/>
</dbReference>
<evidence type="ECO:0000256" key="2">
    <source>
        <dbReference type="ARBA" id="ARBA00022737"/>
    </source>
</evidence>
<dbReference type="Pfam" id="PF01582">
    <property type="entry name" value="TIR"/>
    <property type="match status" value="1"/>
</dbReference>
<dbReference type="InterPro" id="IPR027417">
    <property type="entry name" value="P-loop_NTPase"/>
</dbReference>
<evidence type="ECO:0000313" key="8">
    <source>
        <dbReference type="Proteomes" id="UP001154282"/>
    </source>
</evidence>
<dbReference type="GO" id="GO:0007165">
    <property type="term" value="P:signal transduction"/>
    <property type="evidence" value="ECO:0007669"/>
    <property type="project" value="InterPro"/>
</dbReference>
<dbReference type="PANTHER" id="PTHR11017:SF570">
    <property type="entry name" value="DISEASE RESISTANCE PROTEIN (TIR-NBS CLASS)-RELATED"/>
    <property type="match status" value="1"/>
</dbReference>
<evidence type="ECO:0000256" key="4">
    <source>
        <dbReference type="ARBA" id="ARBA00023027"/>
    </source>
</evidence>
<sequence length="1213" mass="137523">MKTVPTSSSASPSRLPAGEYEVFLSFRGPDVRNNFADHLYTSLSRAKIRTFRDEEELRKGEGIAPSLVRAIPESKIYIPVLTQRYASSKWCLQELAQMVECWKGNKGHLILPIFYFVDPRDVRHQQGPYQQAFEQHAQKHSPETVKEWREALQEVGQMKGWHVTESDSQGGIIEQILSDVEFHLRSIYTLVTDELVGINSHVEGVMTLLNLASSEVKVVGIHGMGGLGKTTLAKAVYNKIFTQFDRCCFLEDVRETLTKSEGALSLQNKLISSILREGSYQVNNVSEGINMIKERVCKHKVLVVIDDIDDKFEFDKILGNLSDFSLDSRFMFTTRYKRALDYFRECKLYEPGEMSRPLSLQLFSKHAFGMDIPPKEDASISEEFVKVAAGLPLALTVIGSLLFRRGRKFWEEKLMELQGIPSTTENKVQERLKISYNELTRNEKEIFLDIACFFIGSHKNLPYYMWSGCDLYPESGIDTLIQRSLIKLDVGNHFWMHDHIKDLGRAIVKEEDIQHPYNRSRIWSTDDALDMFRNGKGSERVEAIRVNLNSRDAHEKLLTSKQFKNLSGLRYLEVRYGNVMGDFSQVLPNLRCLRLPHCESIPTDIYTTKLTVLDLEQCDVKDNWRGWNRIKVKSVSSFCLFQAAAKLKAVNLTRCVELRRAPDLSTCAGMELINFEECGRMEGQLNIANFKNLNMLRLPWTKITGLIITGNDIGRLQRLEEMDLRFTPMTELPAGMDKLSSLQSLLLESLYQGYQLEIPRLPRSLKRLAIASSNGVPNLLELTALESLSYLNGSIPSIPRGLQFVVSCDECQLIHEKYSGPLSELPSLANLRNLTQLTLMHIEAVEIRGLGELRALVTMEISDSPNLNNLNGLENLLLLTTLSVGSCAVLERLPSLANLMKLKDLEVYQCPVLVEIQCLGDLGESLSRLTIKDCPSLANLHGLLQFLGALDDLTLEEQSFCGKPCPDLSGLLNLKRLRILFSPHWTEVTGLERLVSLESLTMKSCMSIRQLPDLSNLRNLNTLDLTNFASLTNVPTWIGRLESLRQLRVRHCWSITELPNLSGLKNLEELNLSYCTGLTEVKGIEGLESLTKLILYDCKSIEELGNVSGLKKLRELDIEGCKRLTKVKGLEELDGLRDVDMEMRMSLKYLAKAAARYGKELASRFVVGFTGAADSSTSSSGSEFVEREPEHELEEEREPKWERKNLYYSPRYC</sequence>
<dbReference type="Pfam" id="PF23282">
    <property type="entry name" value="WHD_ROQ1"/>
    <property type="match status" value="1"/>
</dbReference>
<comment type="caution">
    <text evidence="7">The sequence shown here is derived from an EMBL/GenBank/DDBJ whole genome shotgun (WGS) entry which is preliminary data.</text>
</comment>
<dbReference type="SUPFAM" id="SSF52058">
    <property type="entry name" value="L domain-like"/>
    <property type="match status" value="2"/>
</dbReference>
<dbReference type="InterPro" id="IPR000157">
    <property type="entry name" value="TIR_dom"/>
</dbReference>
<dbReference type="InterPro" id="IPR044974">
    <property type="entry name" value="Disease_R_plants"/>
</dbReference>
<dbReference type="AlphaFoldDB" id="A0AAV0RKF8"/>
<dbReference type="InterPro" id="IPR006553">
    <property type="entry name" value="Leu-rich_rpt_Cys-con_subtyp"/>
</dbReference>
<dbReference type="PRINTS" id="PR00364">
    <property type="entry name" value="DISEASERSIST"/>
</dbReference>
<protein>
    <recommendedName>
        <fullName evidence="6">TIR domain-containing protein</fullName>
    </recommendedName>
</protein>
<reference evidence="7" key="1">
    <citation type="submission" date="2022-08" db="EMBL/GenBank/DDBJ databases">
        <authorList>
            <person name="Gutierrez-Valencia J."/>
        </authorList>
    </citation>
    <scope>NUCLEOTIDE SEQUENCE</scope>
</reference>
<dbReference type="InterPro" id="IPR056845">
    <property type="entry name" value="LRR_Zer-1"/>
</dbReference>
<dbReference type="FunFam" id="3.40.50.10140:FF:000007">
    <property type="entry name" value="Disease resistance protein (TIR-NBS-LRR class)"/>
    <property type="match status" value="1"/>
</dbReference>
<evidence type="ECO:0000256" key="3">
    <source>
        <dbReference type="ARBA" id="ARBA00022821"/>
    </source>
</evidence>
<dbReference type="GO" id="GO:0043531">
    <property type="term" value="F:ADP binding"/>
    <property type="evidence" value="ECO:0007669"/>
    <property type="project" value="InterPro"/>
</dbReference>
<dbReference type="SUPFAM" id="SSF52200">
    <property type="entry name" value="Toll/Interleukin receptor TIR domain"/>
    <property type="match status" value="1"/>
</dbReference>
<feature type="region of interest" description="Disordered" evidence="5">
    <location>
        <begin position="1172"/>
        <end position="1199"/>
    </location>
</feature>
<dbReference type="Gene3D" id="3.40.50.300">
    <property type="entry name" value="P-loop containing nucleotide triphosphate hydrolases"/>
    <property type="match status" value="1"/>
</dbReference>
<evidence type="ECO:0000256" key="1">
    <source>
        <dbReference type="ARBA" id="ARBA00022614"/>
    </source>
</evidence>
<dbReference type="InterPro" id="IPR035897">
    <property type="entry name" value="Toll_tir_struct_dom_sf"/>
</dbReference>
<accession>A0AAV0RKF8</accession>
<dbReference type="Pfam" id="PF00931">
    <property type="entry name" value="NB-ARC"/>
    <property type="match status" value="1"/>
</dbReference>
<dbReference type="InterPro" id="IPR032675">
    <property type="entry name" value="LRR_dom_sf"/>
</dbReference>
<dbReference type="Proteomes" id="UP001154282">
    <property type="component" value="Unassembled WGS sequence"/>
</dbReference>
<dbReference type="Gene3D" id="3.80.10.10">
    <property type="entry name" value="Ribonuclease Inhibitor"/>
    <property type="match status" value="3"/>
</dbReference>
<keyword evidence="4" id="KW-0520">NAD</keyword>
<evidence type="ECO:0000256" key="5">
    <source>
        <dbReference type="SAM" id="MobiDB-lite"/>
    </source>
</evidence>
<evidence type="ECO:0000259" key="6">
    <source>
        <dbReference type="PROSITE" id="PS50104"/>
    </source>
</evidence>
<name>A0AAV0RKF8_9ROSI</name>
<organism evidence="7 8">
    <name type="scientific">Linum tenue</name>
    <dbReference type="NCBI Taxonomy" id="586396"/>
    <lineage>
        <taxon>Eukaryota</taxon>
        <taxon>Viridiplantae</taxon>
        <taxon>Streptophyta</taxon>
        <taxon>Embryophyta</taxon>
        <taxon>Tracheophyta</taxon>
        <taxon>Spermatophyta</taxon>
        <taxon>Magnoliopsida</taxon>
        <taxon>eudicotyledons</taxon>
        <taxon>Gunneridae</taxon>
        <taxon>Pentapetalae</taxon>
        <taxon>rosids</taxon>
        <taxon>fabids</taxon>
        <taxon>Malpighiales</taxon>
        <taxon>Linaceae</taxon>
        <taxon>Linum</taxon>
    </lineage>
</organism>
<dbReference type="GO" id="GO:0006952">
    <property type="term" value="P:defense response"/>
    <property type="evidence" value="ECO:0007669"/>
    <property type="project" value="UniProtKB-KW"/>
</dbReference>
<feature type="domain" description="TIR" evidence="6">
    <location>
        <begin position="18"/>
        <end position="184"/>
    </location>
</feature>
<dbReference type="SUPFAM" id="SSF46785">
    <property type="entry name" value="Winged helix' DNA-binding domain"/>
    <property type="match status" value="1"/>
</dbReference>
<keyword evidence="1" id="KW-0433">Leucine-rich repeat</keyword>
<evidence type="ECO:0000313" key="7">
    <source>
        <dbReference type="EMBL" id="CAI0557741.1"/>
    </source>
</evidence>
<dbReference type="EMBL" id="CAMGYJ010000011">
    <property type="protein sequence ID" value="CAI0557741.1"/>
    <property type="molecule type" value="Genomic_DNA"/>
</dbReference>
<dbReference type="InterPro" id="IPR042197">
    <property type="entry name" value="Apaf_helical"/>
</dbReference>
<keyword evidence="3" id="KW-0611">Plant defense</keyword>
<dbReference type="Pfam" id="PF25013">
    <property type="entry name" value="LRR_Zer-1"/>
    <property type="match status" value="1"/>
</dbReference>
<proteinExistence type="predicted"/>
<dbReference type="Gene3D" id="1.10.8.430">
    <property type="entry name" value="Helical domain of apoptotic protease-activating factors"/>
    <property type="match status" value="1"/>
</dbReference>